<evidence type="ECO:0000313" key="8">
    <source>
        <dbReference type="EMBL" id="SFA45564.1"/>
    </source>
</evidence>
<proteinExistence type="inferred from homology"/>
<dbReference type="CDD" id="cd06171">
    <property type="entry name" value="Sigma70_r4"/>
    <property type="match status" value="1"/>
</dbReference>
<dbReference type="GO" id="GO:0006352">
    <property type="term" value="P:DNA-templated transcription initiation"/>
    <property type="evidence" value="ECO:0007669"/>
    <property type="project" value="InterPro"/>
</dbReference>
<dbReference type="GO" id="GO:0016987">
    <property type="term" value="F:sigma factor activity"/>
    <property type="evidence" value="ECO:0007669"/>
    <property type="project" value="UniProtKB-KW"/>
</dbReference>
<dbReference type="InterPro" id="IPR036388">
    <property type="entry name" value="WH-like_DNA-bd_sf"/>
</dbReference>
<feature type="domain" description="RNA polymerase sigma factor 70 region 4 type 2" evidence="7">
    <location>
        <begin position="124"/>
        <end position="175"/>
    </location>
</feature>
<dbReference type="InterPro" id="IPR014327">
    <property type="entry name" value="RNA_pol_sigma70_bacteroid"/>
</dbReference>
<dbReference type="STRING" id="332999.SAMN04488511_10595"/>
<keyword evidence="5" id="KW-0472">Membrane</keyword>
<gene>
    <name evidence="8" type="ORF">SAMN04488511_10595</name>
</gene>
<comment type="similarity">
    <text evidence="1">Belongs to the sigma-70 factor family. ECF subfamily.</text>
</comment>
<dbReference type="Pfam" id="PF08281">
    <property type="entry name" value="Sigma70_r4_2"/>
    <property type="match status" value="1"/>
</dbReference>
<dbReference type="OrthoDB" id="9772248at2"/>
<dbReference type="Pfam" id="PF04542">
    <property type="entry name" value="Sigma70_r2"/>
    <property type="match status" value="1"/>
</dbReference>
<dbReference type="RefSeq" id="WP_090982000.1">
    <property type="nucleotide sequence ID" value="NZ_FOJM01000005.1"/>
</dbReference>
<dbReference type="InterPro" id="IPR007627">
    <property type="entry name" value="RNA_pol_sigma70_r2"/>
</dbReference>
<accession>A0A1I0T1A9</accession>
<dbReference type="GO" id="GO:0003677">
    <property type="term" value="F:DNA binding"/>
    <property type="evidence" value="ECO:0007669"/>
    <property type="project" value="InterPro"/>
</dbReference>
<dbReference type="InterPro" id="IPR014284">
    <property type="entry name" value="RNA_pol_sigma-70_dom"/>
</dbReference>
<feature type="domain" description="RNA polymerase sigma-70 region 2" evidence="6">
    <location>
        <begin position="24"/>
        <end position="89"/>
    </location>
</feature>
<name>A0A1I0T1A9_9SPHI</name>
<keyword evidence="2" id="KW-0805">Transcription regulation</keyword>
<keyword evidence="9" id="KW-1185">Reference proteome</keyword>
<dbReference type="PANTHER" id="PTHR43133">
    <property type="entry name" value="RNA POLYMERASE ECF-TYPE SIGMA FACTO"/>
    <property type="match status" value="1"/>
</dbReference>
<reference evidence="9" key="1">
    <citation type="submission" date="2016-10" db="EMBL/GenBank/DDBJ databases">
        <authorList>
            <person name="Varghese N."/>
            <person name="Submissions S."/>
        </authorList>
    </citation>
    <scope>NUCLEOTIDE SEQUENCE [LARGE SCALE GENOMIC DNA]</scope>
    <source>
        <strain evidence="9">DSM 18130</strain>
    </source>
</reference>
<dbReference type="SUPFAM" id="SSF88659">
    <property type="entry name" value="Sigma3 and sigma4 domains of RNA polymerase sigma factors"/>
    <property type="match status" value="1"/>
</dbReference>
<evidence type="ECO:0000256" key="5">
    <source>
        <dbReference type="SAM" id="Phobius"/>
    </source>
</evidence>
<evidence type="ECO:0000259" key="7">
    <source>
        <dbReference type="Pfam" id="PF08281"/>
    </source>
</evidence>
<dbReference type="SUPFAM" id="SSF88946">
    <property type="entry name" value="Sigma2 domain of RNA polymerase sigma factors"/>
    <property type="match status" value="1"/>
</dbReference>
<evidence type="ECO:0000256" key="4">
    <source>
        <dbReference type="ARBA" id="ARBA00023163"/>
    </source>
</evidence>
<dbReference type="InterPro" id="IPR039425">
    <property type="entry name" value="RNA_pol_sigma-70-like"/>
</dbReference>
<organism evidence="8 9">
    <name type="scientific">Pedobacter suwonensis</name>
    <dbReference type="NCBI Taxonomy" id="332999"/>
    <lineage>
        <taxon>Bacteria</taxon>
        <taxon>Pseudomonadati</taxon>
        <taxon>Bacteroidota</taxon>
        <taxon>Sphingobacteriia</taxon>
        <taxon>Sphingobacteriales</taxon>
        <taxon>Sphingobacteriaceae</taxon>
        <taxon>Pedobacter</taxon>
    </lineage>
</organism>
<keyword evidence="4" id="KW-0804">Transcription</keyword>
<dbReference type="Proteomes" id="UP000198836">
    <property type="component" value="Unassembled WGS sequence"/>
</dbReference>
<keyword evidence="5" id="KW-0812">Transmembrane</keyword>
<dbReference type="NCBIfam" id="TIGR02937">
    <property type="entry name" value="sigma70-ECF"/>
    <property type="match status" value="1"/>
</dbReference>
<sequence>MSFIKLLMEGEESKTLNIDQFEMMFRRNHQFLCAVAMEYVHDQFTAEDMVQDFFLDFWQRRHTIQFTTSFEAYARRAVKYKCIDFLRKSAVNEKRNSMLDTLDQEQEDINETEYSEVRHQRYLKIVELVQKLPESRQNIFIMHAVDKMTYVEIAKKQNISVNTVKTQLSRAYSALRTHIVLVCITFTLFQGVFKFILEKK</sequence>
<dbReference type="InterPro" id="IPR013325">
    <property type="entry name" value="RNA_pol_sigma_r2"/>
</dbReference>
<dbReference type="Gene3D" id="1.10.1740.10">
    <property type="match status" value="1"/>
</dbReference>
<protein>
    <submittedName>
        <fullName evidence="8">RNA polymerase sigma-70 factor, ECF subfamily</fullName>
    </submittedName>
</protein>
<dbReference type="AlphaFoldDB" id="A0A1I0T1A9"/>
<dbReference type="InterPro" id="IPR013249">
    <property type="entry name" value="RNA_pol_sigma70_r4_t2"/>
</dbReference>
<evidence type="ECO:0000256" key="3">
    <source>
        <dbReference type="ARBA" id="ARBA00023082"/>
    </source>
</evidence>
<evidence type="ECO:0000256" key="2">
    <source>
        <dbReference type="ARBA" id="ARBA00023015"/>
    </source>
</evidence>
<dbReference type="EMBL" id="FOJM01000005">
    <property type="protein sequence ID" value="SFA45564.1"/>
    <property type="molecule type" value="Genomic_DNA"/>
</dbReference>
<dbReference type="Gene3D" id="1.10.10.10">
    <property type="entry name" value="Winged helix-like DNA-binding domain superfamily/Winged helix DNA-binding domain"/>
    <property type="match status" value="1"/>
</dbReference>
<feature type="transmembrane region" description="Helical" evidence="5">
    <location>
        <begin position="178"/>
        <end position="197"/>
    </location>
</feature>
<dbReference type="PANTHER" id="PTHR43133:SF46">
    <property type="entry name" value="RNA POLYMERASE SIGMA-70 FACTOR ECF SUBFAMILY"/>
    <property type="match status" value="1"/>
</dbReference>
<evidence type="ECO:0000313" key="9">
    <source>
        <dbReference type="Proteomes" id="UP000198836"/>
    </source>
</evidence>
<dbReference type="InterPro" id="IPR013324">
    <property type="entry name" value="RNA_pol_sigma_r3/r4-like"/>
</dbReference>
<evidence type="ECO:0000259" key="6">
    <source>
        <dbReference type="Pfam" id="PF04542"/>
    </source>
</evidence>
<dbReference type="NCBIfam" id="TIGR02985">
    <property type="entry name" value="Sig70_bacteroi1"/>
    <property type="match status" value="1"/>
</dbReference>
<keyword evidence="3" id="KW-0731">Sigma factor</keyword>
<evidence type="ECO:0000256" key="1">
    <source>
        <dbReference type="ARBA" id="ARBA00010641"/>
    </source>
</evidence>
<keyword evidence="5" id="KW-1133">Transmembrane helix</keyword>